<organism evidence="8 9">
    <name type="scientific">Sinanodonta woodiana</name>
    <name type="common">Chinese pond mussel</name>
    <name type="synonym">Anodonta woodiana</name>
    <dbReference type="NCBI Taxonomy" id="1069815"/>
    <lineage>
        <taxon>Eukaryota</taxon>
        <taxon>Metazoa</taxon>
        <taxon>Spiralia</taxon>
        <taxon>Lophotrochozoa</taxon>
        <taxon>Mollusca</taxon>
        <taxon>Bivalvia</taxon>
        <taxon>Autobranchia</taxon>
        <taxon>Heteroconchia</taxon>
        <taxon>Palaeoheterodonta</taxon>
        <taxon>Unionida</taxon>
        <taxon>Unionoidea</taxon>
        <taxon>Unionidae</taxon>
        <taxon>Unioninae</taxon>
        <taxon>Sinanodonta</taxon>
    </lineage>
</organism>
<feature type="transmembrane region" description="Helical" evidence="7">
    <location>
        <begin position="43"/>
        <end position="69"/>
    </location>
</feature>
<evidence type="ECO:0000256" key="3">
    <source>
        <dbReference type="ARBA" id="ARBA00022692"/>
    </source>
</evidence>
<reference evidence="8 9" key="1">
    <citation type="submission" date="2024-11" db="EMBL/GenBank/DDBJ databases">
        <title>Chromosome-level genome assembly of the freshwater bivalve Anodonta woodiana.</title>
        <authorList>
            <person name="Chen X."/>
        </authorList>
    </citation>
    <scope>NUCLEOTIDE SEQUENCE [LARGE SCALE GENOMIC DNA]</scope>
    <source>
        <strain evidence="8">MN2024</strain>
        <tissue evidence="8">Gills</tissue>
    </source>
</reference>
<dbReference type="Proteomes" id="UP001634394">
    <property type="component" value="Unassembled WGS sequence"/>
</dbReference>
<dbReference type="InterPro" id="IPR006043">
    <property type="entry name" value="NCS2"/>
</dbReference>
<feature type="transmembrane region" description="Helical" evidence="7">
    <location>
        <begin position="81"/>
        <end position="99"/>
    </location>
</feature>
<evidence type="ECO:0000256" key="1">
    <source>
        <dbReference type="ARBA" id="ARBA00004141"/>
    </source>
</evidence>
<comment type="subcellular location">
    <subcellularLocation>
        <location evidence="1">Membrane</location>
        <topology evidence="1">Multi-pass membrane protein</topology>
    </subcellularLocation>
</comment>
<feature type="region of interest" description="Disordered" evidence="6">
    <location>
        <begin position="1"/>
        <end position="29"/>
    </location>
</feature>
<evidence type="ECO:0000313" key="9">
    <source>
        <dbReference type="Proteomes" id="UP001634394"/>
    </source>
</evidence>
<feature type="transmembrane region" description="Helical" evidence="7">
    <location>
        <begin position="204"/>
        <end position="224"/>
    </location>
</feature>
<keyword evidence="3 7" id="KW-0812">Transmembrane</keyword>
<comment type="caution">
    <text evidence="8">The sequence shown here is derived from an EMBL/GenBank/DDBJ whole genome shotgun (WGS) entry which is preliminary data.</text>
</comment>
<dbReference type="PANTHER" id="PTHR11119">
    <property type="entry name" value="XANTHINE-URACIL / VITAMIN C PERMEASE FAMILY MEMBER"/>
    <property type="match status" value="1"/>
</dbReference>
<dbReference type="EMBL" id="JBJQND010000010">
    <property type="protein sequence ID" value="KAL3863439.1"/>
    <property type="molecule type" value="Genomic_DNA"/>
</dbReference>
<comment type="similarity">
    <text evidence="2">Belongs to the nucleobase:cation symporter-2 (NCS2) (TC 2.A.40) family.</text>
</comment>
<feature type="transmembrane region" description="Helical" evidence="7">
    <location>
        <begin position="448"/>
        <end position="466"/>
    </location>
</feature>
<gene>
    <name evidence="8" type="ORF">ACJMK2_005195</name>
</gene>
<evidence type="ECO:0000256" key="4">
    <source>
        <dbReference type="ARBA" id="ARBA00022989"/>
    </source>
</evidence>
<dbReference type="AlphaFoldDB" id="A0ABD3VPE8"/>
<sequence>MTSTPEVTTHHISDTVNGNETSEEESLTEETKPVVYGVEDTPPLHLCFLFGLQQAVMCIGGVLSLPFIVTSLVCAKGQEDVISQLLSISLFMCGLATFMQSTFGVRLGIIQGGSHTFVAPIVAMVATDRWKCREDEPHFWKEIIREISGNLIIASVTQLVIGGTGIIGFLMKFIGPLTIAPTIALIGLSLTGVASSFNQVHWGIAFMTMGLIAIISMYLGSIHVPMCAWKRVVGCHIIKYPVFQLLPVILSICITWLLCYILTVADVFPSDPNHINYMARTDARNNVLKNAPWFRWPIPFPFGWPTVSAAGYVGFMAATLSSIVESVGDYFAAAHLSCAPPPPAHALNRGIAVEGFCSIFSGMVGAAHATTSYSGNIGAIAITKVASRRVFQTAGIIMVVCGIIGKVGAVITLIPEPIIGGTSTVMFGIVSAVGISTLKFIDMGSIRNMTILGISLILGLMVPQWINDPRNAGAINTGNHELDQAINVLLGTAMFVGGFIGCLLDNTVPGTLEERGLLTWRKDHVSSTLQFSKVSLKMYEFPFITKYIKKMNCMSYFPLSPTFDKEINLNCCQKSEERDILRYTFDNDVHIEFKSQLSNAASTQL</sequence>
<accession>A0ABD3VPE8</accession>
<evidence type="ECO:0000256" key="2">
    <source>
        <dbReference type="ARBA" id="ARBA00008821"/>
    </source>
</evidence>
<feature type="transmembrane region" description="Helical" evidence="7">
    <location>
        <begin position="244"/>
        <end position="268"/>
    </location>
</feature>
<feature type="transmembrane region" description="Helical" evidence="7">
    <location>
        <begin position="105"/>
        <end position="126"/>
    </location>
</feature>
<evidence type="ECO:0000256" key="7">
    <source>
        <dbReference type="SAM" id="Phobius"/>
    </source>
</evidence>
<evidence type="ECO:0000313" key="8">
    <source>
        <dbReference type="EMBL" id="KAL3863439.1"/>
    </source>
</evidence>
<feature type="transmembrane region" description="Helical" evidence="7">
    <location>
        <begin position="147"/>
        <end position="171"/>
    </location>
</feature>
<name>A0ABD3VPE8_SINWO</name>
<proteinExistence type="inferred from homology"/>
<dbReference type="Pfam" id="PF00860">
    <property type="entry name" value="Xan_ur_permease"/>
    <property type="match status" value="1"/>
</dbReference>
<keyword evidence="4 7" id="KW-1133">Transmembrane helix</keyword>
<evidence type="ECO:0008006" key="10">
    <source>
        <dbReference type="Google" id="ProtNLM"/>
    </source>
</evidence>
<feature type="transmembrane region" description="Helical" evidence="7">
    <location>
        <begin position="420"/>
        <end position="441"/>
    </location>
</feature>
<evidence type="ECO:0000256" key="5">
    <source>
        <dbReference type="ARBA" id="ARBA00023136"/>
    </source>
</evidence>
<keyword evidence="9" id="KW-1185">Reference proteome</keyword>
<feature type="transmembrane region" description="Helical" evidence="7">
    <location>
        <begin position="394"/>
        <end position="414"/>
    </location>
</feature>
<keyword evidence="5 7" id="KW-0472">Membrane</keyword>
<evidence type="ECO:0000256" key="6">
    <source>
        <dbReference type="SAM" id="MobiDB-lite"/>
    </source>
</evidence>
<feature type="transmembrane region" description="Helical" evidence="7">
    <location>
        <begin position="486"/>
        <end position="504"/>
    </location>
</feature>
<dbReference type="GO" id="GO:0016020">
    <property type="term" value="C:membrane"/>
    <property type="evidence" value="ECO:0007669"/>
    <property type="project" value="UniProtKB-SubCell"/>
</dbReference>
<protein>
    <recommendedName>
        <fullName evidence="10">Solute carrier family 23 member 2</fullName>
    </recommendedName>
</protein>